<proteinExistence type="predicted"/>
<dbReference type="Proteomes" id="UP000219465">
    <property type="component" value="Unassembled WGS sequence"/>
</dbReference>
<dbReference type="EMBL" id="OCPC01000003">
    <property type="protein sequence ID" value="SOE17597.1"/>
    <property type="molecule type" value="Genomic_DNA"/>
</dbReference>
<evidence type="ECO:0000256" key="1">
    <source>
        <dbReference type="SAM" id="Phobius"/>
    </source>
</evidence>
<sequence>MDSGWLMLSSTVFSYLVWLSPDLIDLFTVTSGISVKLHMRLKLYGYQLLMLS</sequence>
<keyword evidence="1" id="KW-1133">Transmembrane helix</keyword>
<reference evidence="3" key="1">
    <citation type="submission" date="2017-08" db="EMBL/GenBank/DDBJ databases">
        <authorList>
            <person name="Varghese N."/>
            <person name="Submissions S."/>
        </authorList>
    </citation>
    <scope>NUCLEOTIDE SEQUENCE [LARGE SCALE GENOMIC DNA]</scope>
    <source>
        <strain evidence="3">KCTC 23107</strain>
    </source>
</reference>
<gene>
    <name evidence="2" type="ORF">SAMN05877838_2498</name>
</gene>
<evidence type="ECO:0000313" key="3">
    <source>
        <dbReference type="Proteomes" id="UP000219465"/>
    </source>
</evidence>
<feature type="transmembrane region" description="Helical" evidence="1">
    <location>
        <begin position="12"/>
        <end position="35"/>
    </location>
</feature>
<keyword evidence="1" id="KW-0812">Transmembrane</keyword>
<accession>A0A286IC53</accession>
<evidence type="ECO:0000313" key="2">
    <source>
        <dbReference type="EMBL" id="SOE17597.1"/>
    </source>
</evidence>
<keyword evidence="3" id="KW-1185">Reference proteome</keyword>
<name>A0A286IC53_9HYPH</name>
<keyword evidence="1" id="KW-0472">Membrane</keyword>
<organism evidence="2 3">
    <name type="scientific">Hoeflea halophila</name>
    <dbReference type="NCBI Taxonomy" id="714899"/>
    <lineage>
        <taxon>Bacteria</taxon>
        <taxon>Pseudomonadati</taxon>
        <taxon>Pseudomonadota</taxon>
        <taxon>Alphaproteobacteria</taxon>
        <taxon>Hyphomicrobiales</taxon>
        <taxon>Rhizobiaceae</taxon>
        <taxon>Hoeflea</taxon>
    </lineage>
</organism>
<dbReference type="AlphaFoldDB" id="A0A286IC53"/>
<protein>
    <submittedName>
        <fullName evidence="2">Uncharacterized protein</fullName>
    </submittedName>
</protein>